<feature type="transmembrane region" description="Helical" evidence="5">
    <location>
        <begin position="149"/>
        <end position="168"/>
    </location>
</feature>
<keyword evidence="3 5" id="KW-1133">Transmembrane helix</keyword>
<name>A0A4Q7DL34_9PROT</name>
<dbReference type="GO" id="GO:0006457">
    <property type="term" value="P:protein folding"/>
    <property type="evidence" value="ECO:0007669"/>
    <property type="project" value="InterPro"/>
</dbReference>
<dbReference type="InterPro" id="IPR023380">
    <property type="entry name" value="DsbB-like_sf"/>
</dbReference>
<feature type="transmembrane region" description="Helical" evidence="5">
    <location>
        <begin position="12"/>
        <end position="35"/>
    </location>
</feature>
<dbReference type="Gene3D" id="1.20.1550.10">
    <property type="entry name" value="DsbB-like"/>
    <property type="match status" value="1"/>
</dbReference>
<evidence type="ECO:0000256" key="3">
    <source>
        <dbReference type="ARBA" id="ARBA00022989"/>
    </source>
</evidence>
<evidence type="ECO:0000256" key="1">
    <source>
        <dbReference type="ARBA" id="ARBA00004141"/>
    </source>
</evidence>
<feature type="transmembrane region" description="Helical" evidence="5">
    <location>
        <begin position="47"/>
        <end position="63"/>
    </location>
</feature>
<evidence type="ECO:0000256" key="2">
    <source>
        <dbReference type="ARBA" id="ARBA00022692"/>
    </source>
</evidence>
<evidence type="ECO:0000313" key="6">
    <source>
        <dbReference type="EMBL" id="RZI47110.1"/>
    </source>
</evidence>
<accession>A0A4Q7DL34</accession>
<dbReference type="SUPFAM" id="SSF158442">
    <property type="entry name" value="DsbB-like"/>
    <property type="match status" value="1"/>
</dbReference>
<comment type="caution">
    <text evidence="6">The sequence shown here is derived from an EMBL/GenBank/DDBJ whole genome shotgun (WGS) entry which is preliminary data.</text>
</comment>
<evidence type="ECO:0000256" key="5">
    <source>
        <dbReference type="SAM" id="Phobius"/>
    </source>
</evidence>
<dbReference type="PIRSF" id="PIRSF033913">
    <property type="entry name" value="S-S_format_DsbB"/>
    <property type="match status" value="1"/>
</dbReference>
<dbReference type="OrthoDB" id="9808637at2"/>
<dbReference type="InterPro" id="IPR024199">
    <property type="entry name" value="Uncharacterised_DsbB"/>
</dbReference>
<sequence>MGCKLFSQQKIVNRVVLLFVGLSLAVAVGAEFLYHIKPCSLCVYLRYIYWGVLSISLALVAFPQKCLLRVLQFLAIISALGLSSFHAGVEQKWWQPPAFCQNSSANVGVDNPALTPQEKIARIRQNIQKSTLVRCDQISWRILGVSATIWNTLALAGLVVYLLIAFGVQRRCKTKP</sequence>
<dbReference type="GO" id="GO:0016020">
    <property type="term" value="C:membrane"/>
    <property type="evidence" value="ECO:0007669"/>
    <property type="project" value="UniProtKB-SubCell"/>
</dbReference>
<gene>
    <name evidence="6" type="ORF">EQU50_00570</name>
</gene>
<dbReference type="Proteomes" id="UP000293550">
    <property type="component" value="Unassembled WGS sequence"/>
</dbReference>
<evidence type="ECO:0000256" key="4">
    <source>
        <dbReference type="ARBA" id="ARBA00023136"/>
    </source>
</evidence>
<dbReference type="InterPro" id="IPR003752">
    <property type="entry name" value="DiS_bond_form_DsbB/BdbC"/>
</dbReference>
<dbReference type="GO" id="GO:0015035">
    <property type="term" value="F:protein-disulfide reductase activity"/>
    <property type="evidence" value="ECO:0007669"/>
    <property type="project" value="InterPro"/>
</dbReference>
<dbReference type="EMBL" id="SCFB01000001">
    <property type="protein sequence ID" value="RZI47110.1"/>
    <property type="molecule type" value="Genomic_DNA"/>
</dbReference>
<organism evidence="6 7">
    <name type="scientific">Candidatus Finniella inopinata</name>
    <dbReference type="NCBI Taxonomy" id="1696036"/>
    <lineage>
        <taxon>Bacteria</taxon>
        <taxon>Pseudomonadati</taxon>
        <taxon>Pseudomonadota</taxon>
        <taxon>Alphaproteobacteria</taxon>
        <taxon>Holosporales</taxon>
        <taxon>Candidatus Paracaedibacteraceae</taxon>
        <taxon>Candidatus Finniella</taxon>
    </lineage>
</organism>
<protein>
    <submittedName>
        <fullName evidence="6">Disulfide bond formation protein B</fullName>
    </submittedName>
</protein>
<reference evidence="6 7" key="1">
    <citation type="submission" date="2018-10" db="EMBL/GenBank/DDBJ databases">
        <title>An updated phylogeny of the Alphaproteobacteria reveals that the parasitic Rickettsiales and Holosporales have independent origins.</title>
        <authorList>
            <person name="Munoz-Gomez S.A."/>
            <person name="Hess S."/>
            <person name="Burger G."/>
            <person name="Lang B.F."/>
            <person name="Susko E."/>
            <person name="Slamovits C.H."/>
            <person name="Roger A.J."/>
        </authorList>
    </citation>
    <scope>NUCLEOTIDE SEQUENCE [LARGE SCALE GENOMIC DNA]</scope>
    <source>
        <strain evidence="6">HOLO01</strain>
    </source>
</reference>
<feature type="transmembrane region" description="Helical" evidence="5">
    <location>
        <begin position="70"/>
        <end position="89"/>
    </location>
</feature>
<dbReference type="AlphaFoldDB" id="A0A4Q7DL34"/>
<comment type="subcellular location">
    <subcellularLocation>
        <location evidence="1">Membrane</location>
        <topology evidence="1">Multi-pass membrane protein</topology>
    </subcellularLocation>
</comment>
<evidence type="ECO:0000313" key="7">
    <source>
        <dbReference type="Proteomes" id="UP000293550"/>
    </source>
</evidence>
<keyword evidence="2 5" id="KW-0812">Transmembrane</keyword>
<keyword evidence="4 5" id="KW-0472">Membrane</keyword>
<proteinExistence type="predicted"/>
<keyword evidence="7" id="KW-1185">Reference proteome</keyword>
<dbReference type="Pfam" id="PF02600">
    <property type="entry name" value="DsbB"/>
    <property type="match status" value="1"/>
</dbReference>